<dbReference type="STRING" id="254161.SAMN05216256_11315"/>
<dbReference type="GO" id="GO:0005886">
    <property type="term" value="C:plasma membrane"/>
    <property type="evidence" value="ECO:0007669"/>
    <property type="project" value="UniProtKB-SubCell"/>
</dbReference>
<keyword evidence="14 16" id="KW-0739">Sodium transport</keyword>
<comment type="subcellular location">
    <subcellularLocation>
        <location evidence="3 16 17">Cell membrane</location>
        <topology evidence="3 16 17">Single-pass membrane protein</topology>
    </subcellularLocation>
</comment>
<evidence type="ECO:0000256" key="16">
    <source>
        <dbReference type="HAMAP-Rule" id="MF_00404"/>
    </source>
</evidence>
<evidence type="ECO:0000256" key="11">
    <source>
        <dbReference type="ARBA" id="ARBA00023053"/>
    </source>
</evidence>
<dbReference type="GO" id="GO:0015081">
    <property type="term" value="F:sodium ion transmembrane transporter activity"/>
    <property type="evidence" value="ECO:0007669"/>
    <property type="project" value="UniProtKB-UniRule"/>
</dbReference>
<sequence>MESTNLVLEGVELMLLGMGAVFSFLILLVCCTSLMSAILSRYFPEAAPAPKPVRKRPSAAPASVDPDVVAAIGAAIKQHRARQRS</sequence>
<evidence type="ECO:0000256" key="13">
    <source>
        <dbReference type="ARBA" id="ARBA00023136"/>
    </source>
</evidence>
<keyword evidence="10 16" id="KW-1133">Transmembrane helix</keyword>
<comment type="caution">
    <text evidence="18">The sequence shown here is derived from an EMBL/GenBank/DDBJ whole genome shotgun (WGS) entry which is preliminary data.</text>
</comment>
<keyword evidence="6 16" id="KW-0813">Transport</keyword>
<keyword evidence="11 16" id="KW-0915">Sodium</keyword>
<gene>
    <name evidence="16" type="primary">oadG</name>
    <name evidence="18" type="ORF">BXT89_03695</name>
</gene>
<dbReference type="EMBL" id="MUBC01000005">
    <property type="protein sequence ID" value="ONM45293.1"/>
    <property type="molecule type" value="Genomic_DNA"/>
</dbReference>
<evidence type="ECO:0000256" key="9">
    <source>
        <dbReference type="ARBA" id="ARBA00022967"/>
    </source>
</evidence>
<evidence type="ECO:0000256" key="1">
    <source>
        <dbReference type="ARBA" id="ARBA00001959"/>
    </source>
</evidence>
<reference evidence="18 19" key="1">
    <citation type="submission" date="2017-01" db="EMBL/GenBank/DDBJ databases">
        <title>Draft genome sequence of Pseudomonas pachastrellae type strain CCUG 46540T from a deep sea.</title>
        <authorList>
            <person name="Gomila M."/>
            <person name="Mulet M."/>
            <person name="Lalucat J."/>
            <person name="Garcia-Valdes E."/>
        </authorList>
    </citation>
    <scope>NUCLEOTIDE SEQUENCE [LARGE SCALE GENOMIC DNA]</scope>
    <source>
        <strain evidence="18 19">CCUG 46540</strain>
    </source>
</reference>
<comment type="similarity">
    <text evidence="4 16 17">Belongs to the OadG family.</text>
</comment>
<evidence type="ECO:0000256" key="10">
    <source>
        <dbReference type="ARBA" id="ARBA00022989"/>
    </source>
</evidence>
<dbReference type="GO" id="GO:0036376">
    <property type="term" value="P:sodium ion export across plasma membrane"/>
    <property type="evidence" value="ECO:0007669"/>
    <property type="project" value="InterPro"/>
</dbReference>
<dbReference type="InterPro" id="IPR023424">
    <property type="entry name" value="OadG"/>
</dbReference>
<dbReference type="RefSeq" id="WP_083724808.1">
    <property type="nucleotide sequence ID" value="NZ_FOUD01000013.1"/>
</dbReference>
<evidence type="ECO:0000256" key="17">
    <source>
        <dbReference type="RuleBase" id="RU004278"/>
    </source>
</evidence>
<dbReference type="Proteomes" id="UP000242847">
    <property type="component" value="Unassembled WGS sequence"/>
</dbReference>
<dbReference type="GO" id="GO:0008948">
    <property type="term" value="F:oxaloacetate decarboxylase activity"/>
    <property type="evidence" value="ECO:0007669"/>
    <property type="project" value="UniProtKB-UniRule"/>
</dbReference>
<dbReference type="HAMAP" id="MF_00404">
    <property type="entry name" value="OadG"/>
    <property type="match status" value="1"/>
</dbReference>
<evidence type="ECO:0000256" key="4">
    <source>
        <dbReference type="ARBA" id="ARBA00005844"/>
    </source>
</evidence>
<keyword evidence="7 16" id="KW-1003">Cell membrane</keyword>
<evidence type="ECO:0000256" key="6">
    <source>
        <dbReference type="ARBA" id="ARBA00022448"/>
    </source>
</evidence>
<keyword evidence="12 16" id="KW-0406">Ion transport</keyword>
<evidence type="ECO:0000256" key="8">
    <source>
        <dbReference type="ARBA" id="ARBA00022692"/>
    </source>
</evidence>
<evidence type="ECO:0000256" key="2">
    <source>
        <dbReference type="ARBA" id="ARBA00003002"/>
    </source>
</evidence>
<evidence type="ECO:0000313" key="18">
    <source>
        <dbReference type="EMBL" id="ONM45293.1"/>
    </source>
</evidence>
<comment type="function">
    <text evidence="2 16 17">Catalyzes the decarboxylation of oxaloacetate coupled to Na(+) translocation.</text>
</comment>
<keyword evidence="9 16" id="KW-1278">Translocase</keyword>
<accession>A0A1S8DIT1</accession>
<evidence type="ECO:0000256" key="5">
    <source>
        <dbReference type="ARBA" id="ARBA00011869"/>
    </source>
</evidence>
<comment type="cofactor">
    <cofactor evidence="1 16 17">
        <name>Na(+)</name>
        <dbReference type="ChEBI" id="CHEBI:29101"/>
    </cofactor>
</comment>
<protein>
    <recommendedName>
        <fullName evidence="16">Probable oxaloacetate decarboxylase gamma chain</fullName>
        <ecNumber evidence="16">7.2.4.2</ecNumber>
    </recommendedName>
</protein>
<organism evidence="18 19">
    <name type="scientific">Halopseudomonas pachastrellae</name>
    <dbReference type="NCBI Taxonomy" id="254161"/>
    <lineage>
        <taxon>Bacteria</taxon>
        <taxon>Pseudomonadati</taxon>
        <taxon>Pseudomonadota</taxon>
        <taxon>Gammaproteobacteria</taxon>
        <taxon>Pseudomonadales</taxon>
        <taxon>Pseudomonadaceae</taxon>
        <taxon>Halopseudomonas</taxon>
    </lineage>
</organism>
<dbReference type="AlphaFoldDB" id="A0A1S8DIT1"/>
<proteinExistence type="inferred from homology"/>
<feature type="transmembrane region" description="Helical" evidence="16 17">
    <location>
        <begin position="13"/>
        <end position="39"/>
    </location>
</feature>
<dbReference type="GO" id="GO:0015451">
    <property type="term" value="F:decarboxylation-driven active transmembrane transporter activity"/>
    <property type="evidence" value="ECO:0007669"/>
    <property type="project" value="UniProtKB-EC"/>
</dbReference>
<evidence type="ECO:0000256" key="14">
    <source>
        <dbReference type="ARBA" id="ARBA00023201"/>
    </source>
</evidence>
<evidence type="ECO:0000256" key="12">
    <source>
        <dbReference type="ARBA" id="ARBA00023065"/>
    </source>
</evidence>
<evidence type="ECO:0000256" key="7">
    <source>
        <dbReference type="ARBA" id="ARBA00022475"/>
    </source>
</evidence>
<evidence type="ECO:0000256" key="15">
    <source>
        <dbReference type="ARBA" id="ARBA00048176"/>
    </source>
</evidence>
<evidence type="ECO:0000256" key="3">
    <source>
        <dbReference type="ARBA" id="ARBA00004162"/>
    </source>
</evidence>
<keyword evidence="19" id="KW-1185">Reference proteome</keyword>
<dbReference type="InterPro" id="IPR005899">
    <property type="entry name" value="Na_pump_deCOase"/>
</dbReference>
<comment type="subunit">
    <text evidence="5 16">Heterotrimer of an alpha, a beta and a gamma subunit.</text>
</comment>
<comment type="catalytic activity">
    <reaction evidence="15 16 17">
        <text>oxaloacetate + 2 Na(+)(in) + H(+) = pyruvate + 2 Na(+)(out) + CO2</text>
        <dbReference type="Rhea" id="RHEA:57724"/>
        <dbReference type="ChEBI" id="CHEBI:15361"/>
        <dbReference type="ChEBI" id="CHEBI:15378"/>
        <dbReference type="ChEBI" id="CHEBI:16452"/>
        <dbReference type="ChEBI" id="CHEBI:16526"/>
        <dbReference type="ChEBI" id="CHEBI:29101"/>
        <dbReference type="EC" id="7.2.4.2"/>
    </reaction>
</comment>
<dbReference type="NCBIfam" id="TIGR01195">
    <property type="entry name" value="oadG_fam"/>
    <property type="match status" value="1"/>
</dbReference>
<keyword evidence="8 16" id="KW-0812">Transmembrane</keyword>
<keyword evidence="13 16" id="KW-0472">Membrane</keyword>
<name>A0A1S8DIT1_9GAMM</name>
<evidence type="ECO:0000313" key="19">
    <source>
        <dbReference type="Proteomes" id="UP000242847"/>
    </source>
</evidence>
<dbReference type="Pfam" id="PF04277">
    <property type="entry name" value="OAD_gamma"/>
    <property type="match status" value="1"/>
</dbReference>
<dbReference type="EC" id="7.2.4.2" evidence="16"/>